<reference evidence="4" key="1">
    <citation type="submission" date="2014-12" db="EMBL/GenBank/DDBJ databases">
        <title>Insight into the proteome of Arion vulgaris.</title>
        <authorList>
            <person name="Aradska J."/>
            <person name="Bulat T."/>
            <person name="Smidak R."/>
            <person name="Sarate P."/>
            <person name="Gangsoo J."/>
            <person name="Sialana F."/>
            <person name="Bilban M."/>
            <person name="Lubec G."/>
        </authorList>
    </citation>
    <scope>NUCLEOTIDE SEQUENCE</scope>
    <source>
        <tissue evidence="4">Skin</tissue>
    </source>
</reference>
<evidence type="ECO:0000256" key="1">
    <source>
        <dbReference type="ARBA" id="ARBA00022574"/>
    </source>
</evidence>
<dbReference type="AlphaFoldDB" id="A0A0B6YAP2"/>
<dbReference type="PANTHER" id="PTHR19848">
    <property type="entry name" value="WD40 REPEAT PROTEIN"/>
    <property type="match status" value="1"/>
</dbReference>
<sequence>SYYTLSVIAAHVGSVSTCLLSSDKRRIYSCGVDSLLKVIDVETMTEIFTKDLEHQIHCMSKLSDGTLLLSGDAGGNLCVWDMDNGQVTQKLSAHKGAVTCMDSSQRGILLTGGSDKTVVLWKQQL</sequence>
<name>A0A0B6YAP2_9EUPU</name>
<evidence type="ECO:0000256" key="2">
    <source>
        <dbReference type="ARBA" id="ARBA00022737"/>
    </source>
</evidence>
<keyword evidence="2" id="KW-0677">Repeat</keyword>
<dbReference type="PANTHER" id="PTHR19848:SF8">
    <property type="entry name" value="F-BOX AND WD REPEAT DOMAIN CONTAINING 7"/>
    <property type="match status" value="1"/>
</dbReference>
<organism evidence="4">
    <name type="scientific">Arion vulgaris</name>
    <dbReference type="NCBI Taxonomy" id="1028688"/>
    <lineage>
        <taxon>Eukaryota</taxon>
        <taxon>Metazoa</taxon>
        <taxon>Spiralia</taxon>
        <taxon>Lophotrochozoa</taxon>
        <taxon>Mollusca</taxon>
        <taxon>Gastropoda</taxon>
        <taxon>Heterobranchia</taxon>
        <taxon>Euthyneura</taxon>
        <taxon>Panpulmonata</taxon>
        <taxon>Eupulmonata</taxon>
        <taxon>Stylommatophora</taxon>
        <taxon>Helicina</taxon>
        <taxon>Arionoidea</taxon>
        <taxon>Arionidae</taxon>
        <taxon>Arion</taxon>
    </lineage>
</organism>
<dbReference type="Pfam" id="PF00400">
    <property type="entry name" value="WD40"/>
    <property type="match status" value="3"/>
</dbReference>
<dbReference type="PROSITE" id="PS50294">
    <property type="entry name" value="WD_REPEATS_REGION"/>
    <property type="match status" value="1"/>
</dbReference>
<evidence type="ECO:0000313" key="4">
    <source>
        <dbReference type="EMBL" id="CEK53264.1"/>
    </source>
</evidence>
<protein>
    <submittedName>
        <fullName evidence="4">Uncharacterized protein</fullName>
    </submittedName>
</protein>
<evidence type="ECO:0000256" key="3">
    <source>
        <dbReference type="PROSITE-ProRule" id="PRU00221"/>
    </source>
</evidence>
<accession>A0A0B6YAP2</accession>
<dbReference type="InterPro" id="IPR015943">
    <property type="entry name" value="WD40/YVTN_repeat-like_dom_sf"/>
</dbReference>
<dbReference type="SMART" id="SM00320">
    <property type="entry name" value="WD40"/>
    <property type="match status" value="3"/>
</dbReference>
<dbReference type="InterPro" id="IPR001680">
    <property type="entry name" value="WD40_rpt"/>
</dbReference>
<feature type="repeat" description="WD" evidence="3">
    <location>
        <begin position="91"/>
        <end position="125"/>
    </location>
</feature>
<dbReference type="EMBL" id="HACG01006399">
    <property type="protein sequence ID" value="CEK53264.1"/>
    <property type="molecule type" value="Transcribed_RNA"/>
</dbReference>
<dbReference type="Gene3D" id="2.130.10.10">
    <property type="entry name" value="YVTN repeat-like/Quinoprotein amine dehydrogenase"/>
    <property type="match status" value="1"/>
</dbReference>
<keyword evidence="1 3" id="KW-0853">WD repeat</keyword>
<feature type="non-terminal residue" evidence="4">
    <location>
        <position position="1"/>
    </location>
</feature>
<dbReference type="InterPro" id="IPR036322">
    <property type="entry name" value="WD40_repeat_dom_sf"/>
</dbReference>
<gene>
    <name evidence="4" type="primary">ORF19677</name>
</gene>
<proteinExistence type="predicted"/>
<dbReference type="PROSITE" id="PS50082">
    <property type="entry name" value="WD_REPEATS_2"/>
    <property type="match status" value="1"/>
</dbReference>
<dbReference type="SUPFAM" id="SSF50978">
    <property type="entry name" value="WD40 repeat-like"/>
    <property type="match status" value="1"/>
</dbReference>